<evidence type="ECO:0000256" key="1">
    <source>
        <dbReference type="SAM" id="SignalP"/>
    </source>
</evidence>
<comment type="caution">
    <text evidence="2">The sequence shown here is derived from an EMBL/GenBank/DDBJ whole genome shotgun (WGS) entry which is preliminary data.</text>
</comment>
<feature type="chain" id="PRO_5017571448" evidence="1">
    <location>
        <begin position="31"/>
        <end position="222"/>
    </location>
</feature>
<dbReference type="EMBL" id="QWDE01000001">
    <property type="protein sequence ID" value="RFZ84971.1"/>
    <property type="molecule type" value="Genomic_DNA"/>
</dbReference>
<evidence type="ECO:0000313" key="2">
    <source>
        <dbReference type="EMBL" id="RFZ84971.1"/>
    </source>
</evidence>
<feature type="signal peptide" evidence="1">
    <location>
        <begin position="1"/>
        <end position="30"/>
    </location>
</feature>
<accession>A0A3E2NVN0</accession>
<evidence type="ECO:0000313" key="3">
    <source>
        <dbReference type="Proteomes" id="UP000260823"/>
    </source>
</evidence>
<keyword evidence="3" id="KW-1185">Reference proteome</keyword>
<reference evidence="2 3" key="1">
    <citation type="submission" date="2018-08" db="EMBL/GenBank/DDBJ databases">
        <title>Mucilaginibacter terrae sp. nov., isolated from manganese diggings.</title>
        <authorList>
            <person name="Huang Y."/>
            <person name="Zhou Z."/>
        </authorList>
    </citation>
    <scope>NUCLEOTIDE SEQUENCE [LARGE SCALE GENOMIC DNA]</scope>
    <source>
        <strain evidence="2 3">ZH6</strain>
    </source>
</reference>
<sequence>MYHQIKTMKIKLFTVAMGAAFIATALNANAQKAYKEGVITMNMNAMGQAIEAKSYFRTDSSSVAFNAGPADIKVLSDSKGTYMAILVDVPVASIKKAAIATPAEIEEQRSKFPVLTFKPGTETKVINGFNCTKVVATDAKAGKTYDIWVTKDVSIPETSATKLYAGAGGFPIQYTTFQNGQASEVTIKSIVEQKVPAGTFGIPADFEKISMDDLKSLGGGGN</sequence>
<dbReference type="AlphaFoldDB" id="A0A3E2NVN0"/>
<organism evidence="2 3">
    <name type="scientific">Mucilaginibacter terrenus</name>
    <dbReference type="NCBI Taxonomy" id="2482727"/>
    <lineage>
        <taxon>Bacteria</taxon>
        <taxon>Pseudomonadati</taxon>
        <taxon>Bacteroidota</taxon>
        <taxon>Sphingobacteriia</taxon>
        <taxon>Sphingobacteriales</taxon>
        <taxon>Sphingobacteriaceae</taxon>
        <taxon>Mucilaginibacter</taxon>
    </lineage>
</organism>
<keyword evidence="1" id="KW-0732">Signal</keyword>
<proteinExistence type="predicted"/>
<protein>
    <submittedName>
        <fullName evidence="2">DUF4412 domain-containing protein</fullName>
    </submittedName>
</protein>
<name>A0A3E2NVN0_9SPHI</name>
<gene>
    <name evidence="2" type="ORF">DYU05_05020</name>
</gene>
<dbReference type="Proteomes" id="UP000260823">
    <property type="component" value="Unassembled WGS sequence"/>
</dbReference>